<reference evidence="8" key="1">
    <citation type="submission" date="2021-02" db="EMBL/GenBank/DDBJ databases">
        <authorList>
            <person name="Nowell W R."/>
        </authorList>
    </citation>
    <scope>NUCLEOTIDE SEQUENCE</scope>
</reference>
<dbReference type="GO" id="GO:0005634">
    <property type="term" value="C:nucleus"/>
    <property type="evidence" value="ECO:0007669"/>
    <property type="project" value="UniProtKB-SubCell"/>
</dbReference>
<dbReference type="SUPFAM" id="SSF53098">
    <property type="entry name" value="Ribonuclease H-like"/>
    <property type="match status" value="1"/>
</dbReference>
<accession>A0A816DDA2</accession>
<feature type="domain" description="HAT C-terminal dimerisation" evidence="7">
    <location>
        <begin position="637"/>
        <end position="694"/>
    </location>
</feature>
<evidence type="ECO:0000256" key="4">
    <source>
        <dbReference type="ARBA" id="ARBA00022833"/>
    </source>
</evidence>
<evidence type="ECO:0000256" key="6">
    <source>
        <dbReference type="SAM" id="MobiDB-lite"/>
    </source>
</evidence>
<keyword evidence="5" id="KW-0539">Nucleus</keyword>
<evidence type="ECO:0000256" key="2">
    <source>
        <dbReference type="ARBA" id="ARBA00022723"/>
    </source>
</evidence>
<dbReference type="Proteomes" id="UP000663832">
    <property type="component" value="Unassembled WGS sequence"/>
</dbReference>
<dbReference type="Pfam" id="PF05699">
    <property type="entry name" value="Dimer_Tnp_hAT"/>
    <property type="match status" value="1"/>
</dbReference>
<evidence type="ECO:0000313" key="9">
    <source>
        <dbReference type="Proteomes" id="UP000663832"/>
    </source>
</evidence>
<feature type="region of interest" description="Disordered" evidence="6">
    <location>
        <begin position="84"/>
        <end position="105"/>
    </location>
</feature>
<organism evidence="8 9">
    <name type="scientific">Adineta steineri</name>
    <dbReference type="NCBI Taxonomy" id="433720"/>
    <lineage>
        <taxon>Eukaryota</taxon>
        <taxon>Metazoa</taxon>
        <taxon>Spiralia</taxon>
        <taxon>Gnathifera</taxon>
        <taxon>Rotifera</taxon>
        <taxon>Eurotatoria</taxon>
        <taxon>Bdelloidea</taxon>
        <taxon>Adinetida</taxon>
        <taxon>Adinetidae</taxon>
        <taxon>Adineta</taxon>
    </lineage>
</organism>
<evidence type="ECO:0000256" key="1">
    <source>
        <dbReference type="ARBA" id="ARBA00004123"/>
    </source>
</evidence>
<keyword evidence="2" id="KW-0479">Metal-binding</keyword>
<keyword evidence="9" id="KW-1185">Reference proteome</keyword>
<comment type="subcellular location">
    <subcellularLocation>
        <location evidence="1">Nucleus</location>
    </subcellularLocation>
</comment>
<comment type="caution">
    <text evidence="8">The sequence shown here is derived from an EMBL/GenBank/DDBJ whole genome shotgun (WGS) entry which is preliminary data.</text>
</comment>
<protein>
    <recommendedName>
        <fullName evidence="7">HAT C-terminal dimerisation domain-containing protein</fullName>
    </recommendedName>
</protein>
<dbReference type="InterPro" id="IPR008906">
    <property type="entry name" value="HATC_C_dom"/>
</dbReference>
<dbReference type="InterPro" id="IPR052035">
    <property type="entry name" value="ZnF_BED_domain_contain"/>
</dbReference>
<proteinExistence type="predicted"/>
<dbReference type="OrthoDB" id="1607513at2759"/>
<evidence type="ECO:0000256" key="3">
    <source>
        <dbReference type="ARBA" id="ARBA00022771"/>
    </source>
</evidence>
<dbReference type="AlphaFoldDB" id="A0A816DDA2"/>
<keyword evidence="4" id="KW-0862">Zinc</keyword>
<evidence type="ECO:0000313" key="8">
    <source>
        <dbReference type="EMBL" id="CAF1635794.1"/>
    </source>
</evidence>
<dbReference type="GO" id="GO:0046983">
    <property type="term" value="F:protein dimerization activity"/>
    <property type="evidence" value="ECO:0007669"/>
    <property type="project" value="InterPro"/>
</dbReference>
<dbReference type="PANTHER" id="PTHR46481">
    <property type="entry name" value="ZINC FINGER BED DOMAIN-CONTAINING PROTEIN 4"/>
    <property type="match status" value="1"/>
</dbReference>
<name>A0A816DDA2_9BILA</name>
<dbReference type="GO" id="GO:0008270">
    <property type="term" value="F:zinc ion binding"/>
    <property type="evidence" value="ECO:0007669"/>
    <property type="project" value="UniProtKB-KW"/>
</dbReference>
<evidence type="ECO:0000256" key="5">
    <source>
        <dbReference type="ARBA" id="ARBA00023242"/>
    </source>
</evidence>
<dbReference type="EMBL" id="CAJNOM010002665">
    <property type="protein sequence ID" value="CAF1635794.1"/>
    <property type="molecule type" value="Genomic_DNA"/>
</dbReference>
<dbReference type="PANTHER" id="PTHR46481:SF10">
    <property type="entry name" value="ZINC FINGER BED DOMAIN-CONTAINING PROTEIN 39"/>
    <property type="match status" value="1"/>
</dbReference>
<gene>
    <name evidence="8" type="ORF">QVE165_LOCUS58394</name>
</gene>
<sequence length="700" mass="80066">MATIPALFKNNSDVPVVVIPDDVQCSSLVKEFFSDLYITMEKNRWTAKCKKCSLPISDTLKTTSNFVKHMKNKHQHMYGEWKNTQVSSSKENDQPKINNIFSPDSEKYSTANKRQQQLTNSIIQNLIINMSLPLSIVDNASFKHFMNDVDPKYKLINRRDITRSYLPVLHKKCVSKLQDICARSNYISLTLDIWSDRRLRSYFGITLHTIINDIYKSFLISFERLEGTHSADKIAAEFDRVIQLYNLKDKVVRLITDNASNNLAAFDNIILPGFEEYFEDVVDDQLDTESSSDEETDITSNESKRLQTHVVDDSIYQTTLNPTAEDEYLRLPCFAHCLQLVVNDGIKASNPALSSLKKVASLAKLAHTSTIFSEKLEKANYSIPKANRTRWNSQFHTVKRVINIPSSTLNTILNDMKKNDLILTTKDRKILEDFTSLFELFNEATVLTQGETYATVSFVAPTVLGILFDLERELASSTLTLVSLCKALIASIKARFSGLLRHFEIEVPSDSYCMSERFSDPIFLISPLFDARFKLLWLESFHTIVKLRVIEKIRNMFVRFFCKLTFYTAQNVQADVSNAGEQGGTDIITKNNDSSTKRKCLFPYLHETKKVSSDDKSRLLMELDSFLCEESCEENLLFDKKHLYPCLYQLALKYLSVPATSASIERIFSQSGFIMRPHRASLTAKNVCLLTFLKCNKMLM</sequence>
<evidence type="ECO:0000259" key="7">
    <source>
        <dbReference type="Pfam" id="PF05699"/>
    </source>
</evidence>
<dbReference type="InterPro" id="IPR012337">
    <property type="entry name" value="RNaseH-like_sf"/>
</dbReference>
<keyword evidence="3" id="KW-0863">Zinc-finger</keyword>